<reference evidence="1 2" key="1">
    <citation type="journal article" date="2013" name="Mar. Genomics">
        <title>Expression of sulfatases in Rhodopirellula baltica and the diversity of sulfatases in the genus Rhodopirellula.</title>
        <authorList>
            <person name="Wegner C.E."/>
            <person name="Richter-Heitmann T."/>
            <person name="Klindworth A."/>
            <person name="Klockow C."/>
            <person name="Richter M."/>
            <person name="Achstetter T."/>
            <person name="Glockner F.O."/>
            <person name="Harder J."/>
        </authorList>
    </citation>
    <scope>NUCLEOTIDE SEQUENCE [LARGE SCALE GENOMIC DNA]</scope>
    <source>
        <strain evidence="1 2">WH47</strain>
    </source>
</reference>
<dbReference type="Proteomes" id="UP000006222">
    <property type="component" value="Unassembled WGS sequence"/>
</dbReference>
<protein>
    <submittedName>
        <fullName evidence="1">Uncharacterized protein</fullName>
    </submittedName>
</protein>
<sequence length="57" mass="6283">MPTVTDAMMAAAVKTMTVLSLSFTAKTEGECCSQGDDGQHFFGGRQHDWNLFLRETL</sequence>
<dbReference type="EMBL" id="AFAR01000120">
    <property type="protein sequence ID" value="EGF27981.1"/>
    <property type="molecule type" value="Genomic_DNA"/>
</dbReference>
<accession>F2AQS7</accession>
<dbReference type="PATRIC" id="fig|991778.3.peg.2174"/>
<evidence type="ECO:0000313" key="1">
    <source>
        <dbReference type="EMBL" id="EGF27981.1"/>
    </source>
</evidence>
<gene>
    <name evidence="1" type="ORF">RBWH47_01436</name>
</gene>
<comment type="caution">
    <text evidence="1">The sequence shown here is derived from an EMBL/GenBank/DDBJ whole genome shotgun (WGS) entry which is preliminary data.</text>
</comment>
<organism evidence="1 2">
    <name type="scientific">Rhodopirellula baltica WH47</name>
    <dbReference type="NCBI Taxonomy" id="991778"/>
    <lineage>
        <taxon>Bacteria</taxon>
        <taxon>Pseudomonadati</taxon>
        <taxon>Planctomycetota</taxon>
        <taxon>Planctomycetia</taxon>
        <taxon>Pirellulales</taxon>
        <taxon>Pirellulaceae</taxon>
        <taxon>Rhodopirellula</taxon>
    </lineage>
</organism>
<name>F2AQS7_RHOBT</name>
<evidence type="ECO:0000313" key="2">
    <source>
        <dbReference type="Proteomes" id="UP000006222"/>
    </source>
</evidence>
<proteinExistence type="predicted"/>
<dbReference type="AlphaFoldDB" id="F2AQS7"/>